<comment type="caution">
    <text evidence="1">The sequence shown here is derived from an EMBL/GenBank/DDBJ whole genome shotgun (WGS) entry which is preliminary data.</text>
</comment>
<reference evidence="1" key="1">
    <citation type="submission" date="2021-06" db="EMBL/GenBank/DDBJ databases">
        <authorList>
            <person name="Hodson N. C."/>
            <person name="Mongue J. A."/>
            <person name="Jaron S. K."/>
        </authorList>
    </citation>
    <scope>NUCLEOTIDE SEQUENCE</scope>
</reference>
<keyword evidence="2" id="KW-1185">Reference proteome</keyword>
<dbReference type="EMBL" id="CAJVCH010571112">
    <property type="protein sequence ID" value="CAG7836646.1"/>
    <property type="molecule type" value="Genomic_DNA"/>
</dbReference>
<evidence type="ECO:0000313" key="2">
    <source>
        <dbReference type="Proteomes" id="UP000708208"/>
    </source>
</evidence>
<proteinExistence type="predicted"/>
<dbReference type="Proteomes" id="UP000708208">
    <property type="component" value="Unassembled WGS sequence"/>
</dbReference>
<protein>
    <submittedName>
        <fullName evidence="1">Uncharacterized protein</fullName>
    </submittedName>
</protein>
<evidence type="ECO:0000313" key="1">
    <source>
        <dbReference type="EMBL" id="CAG7836646.1"/>
    </source>
</evidence>
<gene>
    <name evidence="1" type="ORF">AFUS01_LOCUS45874</name>
</gene>
<accession>A0A8J2MBJ7</accession>
<organism evidence="1 2">
    <name type="scientific">Allacma fusca</name>
    <dbReference type="NCBI Taxonomy" id="39272"/>
    <lineage>
        <taxon>Eukaryota</taxon>
        <taxon>Metazoa</taxon>
        <taxon>Ecdysozoa</taxon>
        <taxon>Arthropoda</taxon>
        <taxon>Hexapoda</taxon>
        <taxon>Collembola</taxon>
        <taxon>Symphypleona</taxon>
        <taxon>Sminthuridae</taxon>
        <taxon>Allacma</taxon>
    </lineage>
</organism>
<dbReference type="AlphaFoldDB" id="A0A8J2MBJ7"/>
<name>A0A8J2MBJ7_9HEXA</name>
<sequence length="70" mass="7897">MRKTLLAKYFTRDVNKVCIPTSDSDVDDFTETSTLLGLDNIIRPPVFQEDVPEIVKNCVTPRQDAVAAWV</sequence>